<dbReference type="InterPro" id="IPR051320">
    <property type="entry name" value="Viral_Replic_Matur_Polypro"/>
</dbReference>
<evidence type="ECO:0000313" key="2">
    <source>
        <dbReference type="Proteomes" id="UP000222542"/>
    </source>
</evidence>
<keyword evidence="2" id="KW-1185">Reference proteome</keyword>
<sequence length="134" mass="15776">MDDFLIVWDSFDDFLAYLANTLKRCEECNLVLNFEKCHFMVKEGIVLGLKISKWRSDVDRKFIKDFSKIANHLYELLEKEVKFIFDDAYLKAIEYLKKRLIKAPIIVSPDWSLPFEVMCDSSEVALDVSLGQRR</sequence>
<dbReference type="Gene3D" id="3.30.70.270">
    <property type="match status" value="2"/>
</dbReference>
<dbReference type="AlphaFoldDB" id="A0A2G2Y839"/>
<accession>A0A2G2Y839</accession>
<dbReference type="STRING" id="4072.A0A2G2Y839"/>
<dbReference type="EMBL" id="AYRZ02000012">
    <property type="protein sequence ID" value="PHT65908.1"/>
    <property type="molecule type" value="Genomic_DNA"/>
</dbReference>
<reference evidence="1 2" key="2">
    <citation type="journal article" date="2017" name="Genome Biol.">
        <title>New reference genome sequences of hot pepper reveal the massive evolution of plant disease-resistance genes by retroduplication.</title>
        <authorList>
            <person name="Kim S."/>
            <person name="Park J."/>
            <person name="Yeom S.I."/>
            <person name="Kim Y.M."/>
            <person name="Seo E."/>
            <person name="Kim K.T."/>
            <person name="Kim M.S."/>
            <person name="Lee J.M."/>
            <person name="Cheong K."/>
            <person name="Shin H.S."/>
            <person name="Kim S.B."/>
            <person name="Han K."/>
            <person name="Lee J."/>
            <person name="Park M."/>
            <person name="Lee H.A."/>
            <person name="Lee H.Y."/>
            <person name="Lee Y."/>
            <person name="Oh S."/>
            <person name="Lee J.H."/>
            <person name="Choi E."/>
            <person name="Choi E."/>
            <person name="Lee S.E."/>
            <person name="Jeon J."/>
            <person name="Kim H."/>
            <person name="Choi G."/>
            <person name="Song H."/>
            <person name="Lee J."/>
            <person name="Lee S.C."/>
            <person name="Kwon J.K."/>
            <person name="Lee H.Y."/>
            <person name="Koo N."/>
            <person name="Hong Y."/>
            <person name="Kim R.W."/>
            <person name="Kang W.H."/>
            <person name="Huh J.H."/>
            <person name="Kang B.C."/>
            <person name="Yang T.J."/>
            <person name="Lee Y.H."/>
            <person name="Bennetzen J.L."/>
            <person name="Choi D."/>
        </authorList>
    </citation>
    <scope>NUCLEOTIDE SEQUENCE [LARGE SCALE GENOMIC DNA]</scope>
    <source>
        <strain evidence="2">cv. CM334</strain>
    </source>
</reference>
<comment type="caution">
    <text evidence="1">The sequence shown here is derived from an EMBL/GenBank/DDBJ whole genome shotgun (WGS) entry which is preliminary data.</text>
</comment>
<organism evidence="1 2">
    <name type="scientific">Capsicum annuum</name>
    <name type="common">Capsicum pepper</name>
    <dbReference type="NCBI Taxonomy" id="4072"/>
    <lineage>
        <taxon>Eukaryota</taxon>
        <taxon>Viridiplantae</taxon>
        <taxon>Streptophyta</taxon>
        <taxon>Embryophyta</taxon>
        <taxon>Tracheophyta</taxon>
        <taxon>Spermatophyta</taxon>
        <taxon>Magnoliopsida</taxon>
        <taxon>eudicotyledons</taxon>
        <taxon>Gunneridae</taxon>
        <taxon>Pentapetalae</taxon>
        <taxon>asterids</taxon>
        <taxon>lamiids</taxon>
        <taxon>Solanales</taxon>
        <taxon>Solanaceae</taxon>
        <taxon>Solanoideae</taxon>
        <taxon>Capsiceae</taxon>
        <taxon>Capsicum</taxon>
    </lineage>
</organism>
<proteinExistence type="predicted"/>
<name>A0A2G2Y839_CAPAN</name>
<dbReference type="SUPFAM" id="SSF56672">
    <property type="entry name" value="DNA/RNA polymerases"/>
    <property type="match status" value="1"/>
</dbReference>
<evidence type="ECO:0008006" key="3">
    <source>
        <dbReference type="Google" id="ProtNLM"/>
    </source>
</evidence>
<dbReference type="OMA" id="ASCNIVI"/>
<dbReference type="Proteomes" id="UP000222542">
    <property type="component" value="Unassembled WGS sequence"/>
</dbReference>
<dbReference type="InterPro" id="IPR043502">
    <property type="entry name" value="DNA/RNA_pol_sf"/>
</dbReference>
<reference evidence="1 2" key="1">
    <citation type="journal article" date="2014" name="Nat. Genet.">
        <title>Genome sequence of the hot pepper provides insights into the evolution of pungency in Capsicum species.</title>
        <authorList>
            <person name="Kim S."/>
            <person name="Park M."/>
            <person name="Yeom S.I."/>
            <person name="Kim Y.M."/>
            <person name="Lee J.M."/>
            <person name="Lee H.A."/>
            <person name="Seo E."/>
            <person name="Choi J."/>
            <person name="Cheong K."/>
            <person name="Kim K.T."/>
            <person name="Jung K."/>
            <person name="Lee G.W."/>
            <person name="Oh S.K."/>
            <person name="Bae C."/>
            <person name="Kim S.B."/>
            <person name="Lee H.Y."/>
            <person name="Kim S.Y."/>
            <person name="Kim M.S."/>
            <person name="Kang B.C."/>
            <person name="Jo Y.D."/>
            <person name="Yang H.B."/>
            <person name="Jeong H.J."/>
            <person name="Kang W.H."/>
            <person name="Kwon J.K."/>
            <person name="Shin C."/>
            <person name="Lim J.Y."/>
            <person name="Park J.H."/>
            <person name="Huh J.H."/>
            <person name="Kim J.S."/>
            <person name="Kim B.D."/>
            <person name="Cohen O."/>
            <person name="Paran I."/>
            <person name="Suh M.C."/>
            <person name="Lee S.B."/>
            <person name="Kim Y.K."/>
            <person name="Shin Y."/>
            <person name="Noh S.J."/>
            <person name="Park J."/>
            <person name="Seo Y.S."/>
            <person name="Kwon S.Y."/>
            <person name="Kim H.A."/>
            <person name="Park J.M."/>
            <person name="Kim H.J."/>
            <person name="Choi S.B."/>
            <person name="Bosland P.W."/>
            <person name="Reeves G."/>
            <person name="Jo S.H."/>
            <person name="Lee B.W."/>
            <person name="Cho H.T."/>
            <person name="Choi H.S."/>
            <person name="Lee M.S."/>
            <person name="Yu Y."/>
            <person name="Do Choi Y."/>
            <person name="Park B.S."/>
            <person name="van Deynze A."/>
            <person name="Ashrafi H."/>
            <person name="Hill T."/>
            <person name="Kim W.T."/>
            <person name="Pai H.S."/>
            <person name="Ahn H.K."/>
            <person name="Yeam I."/>
            <person name="Giovannoni J.J."/>
            <person name="Rose J.K."/>
            <person name="Sorensen I."/>
            <person name="Lee S.J."/>
            <person name="Kim R.W."/>
            <person name="Choi I.Y."/>
            <person name="Choi B.S."/>
            <person name="Lim J.S."/>
            <person name="Lee Y.H."/>
            <person name="Choi D."/>
        </authorList>
    </citation>
    <scope>NUCLEOTIDE SEQUENCE [LARGE SCALE GENOMIC DNA]</scope>
    <source>
        <strain evidence="2">cv. CM334</strain>
    </source>
</reference>
<dbReference type="PANTHER" id="PTHR33064:SF37">
    <property type="entry name" value="RIBONUCLEASE H"/>
    <property type="match status" value="1"/>
</dbReference>
<protein>
    <recommendedName>
        <fullName evidence="3">Reverse transcriptase domain-containing protein</fullName>
    </recommendedName>
</protein>
<dbReference type="PANTHER" id="PTHR33064">
    <property type="entry name" value="POL PROTEIN"/>
    <property type="match status" value="1"/>
</dbReference>
<gene>
    <name evidence="1" type="ORF">T459_30333</name>
</gene>
<dbReference type="Gramene" id="PHT65908">
    <property type="protein sequence ID" value="PHT65908"/>
    <property type="gene ID" value="T459_30333"/>
</dbReference>
<dbReference type="InterPro" id="IPR043128">
    <property type="entry name" value="Rev_trsase/Diguanyl_cyclase"/>
</dbReference>
<evidence type="ECO:0000313" key="1">
    <source>
        <dbReference type="EMBL" id="PHT65908.1"/>
    </source>
</evidence>